<comment type="caution">
    <text evidence="3">The sequence shown here is derived from an EMBL/GenBank/DDBJ whole genome shotgun (WGS) entry which is preliminary data.</text>
</comment>
<gene>
    <name evidence="3" type="ORF">AKJ29_16755</name>
</gene>
<proteinExistence type="predicted"/>
<dbReference type="InterPro" id="IPR036397">
    <property type="entry name" value="RNaseH_sf"/>
</dbReference>
<dbReference type="SUPFAM" id="SSF46955">
    <property type="entry name" value="Putative DNA-binding domain"/>
    <property type="match status" value="1"/>
</dbReference>
<accession>A0A0N8IBX0</accession>
<dbReference type="GO" id="GO:0006313">
    <property type="term" value="P:DNA transposition"/>
    <property type="evidence" value="ECO:0007669"/>
    <property type="project" value="InterPro"/>
</dbReference>
<dbReference type="Pfam" id="PF02914">
    <property type="entry name" value="DDE_2"/>
    <property type="match status" value="1"/>
</dbReference>
<evidence type="ECO:0000313" key="3">
    <source>
        <dbReference type="EMBL" id="KPN64283.1"/>
    </source>
</evidence>
<dbReference type="InterPro" id="IPR036388">
    <property type="entry name" value="WH-like_DNA-bd_sf"/>
</dbReference>
<dbReference type="InterPro" id="IPR009004">
    <property type="entry name" value="Transposase_Mu_C"/>
</dbReference>
<dbReference type="InterPro" id="IPR015378">
    <property type="entry name" value="Transposase-like_Mu_C"/>
</dbReference>
<dbReference type="Gene3D" id="1.10.10.60">
    <property type="entry name" value="Homeodomain-like"/>
    <property type="match status" value="2"/>
</dbReference>
<evidence type="ECO:0000259" key="1">
    <source>
        <dbReference type="PROSITE" id="PS50994"/>
    </source>
</evidence>
<dbReference type="Gene3D" id="2.30.30.130">
    <property type="entry name" value="Transposase, Mu, C-terminal"/>
    <property type="match status" value="1"/>
</dbReference>
<evidence type="ECO:0000259" key="2">
    <source>
        <dbReference type="PROSITE" id="PS51702"/>
    </source>
</evidence>
<dbReference type="InterPro" id="IPR009057">
    <property type="entry name" value="Homeodomain-like_sf"/>
</dbReference>
<dbReference type="Pfam" id="PF09039">
    <property type="entry name" value="HTH_Tnp_Mu_2"/>
    <property type="match status" value="1"/>
</dbReference>
<dbReference type="GO" id="GO:0003677">
    <property type="term" value="F:DNA binding"/>
    <property type="evidence" value="ECO:0007669"/>
    <property type="project" value="InterPro"/>
</dbReference>
<dbReference type="GO" id="GO:0015074">
    <property type="term" value="P:DNA integration"/>
    <property type="evidence" value="ECO:0007669"/>
    <property type="project" value="InterPro"/>
</dbReference>
<dbReference type="STRING" id="154981.AKJ29_16755"/>
<dbReference type="RefSeq" id="WP_055188376.1">
    <property type="nucleotide sequence ID" value="NZ_FPBS01000001.1"/>
</dbReference>
<keyword evidence="4" id="KW-1185">Reference proteome</keyword>
<dbReference type="GO" id="GO:0004803">
    <property type="term" value="F:transposase activity"/>
    <property type="evidence" value="ECO:0007669"/>
    <property type="project" value="InterPro"/>
</dbReference>
<evidence type="ECO:0008006" key="5">
    <source>
        <dbReference type="Google" id="ProtNLM"/>
    </source>
</evidence>
<dbReference type="OrthoDB" id="5287589at2"/>
<protein>
    <recommendedName>
        <fullName evidence="5">Transposase</fullName>
    </recommendedName>
</protein>
<feature type="domain" description="Integrase catalytic" evidence="1">
    <location>
        <begin position="245"/>
        <end position="461"/>
    </location>
</feature>
<dbReference type="Proteomes" id="UP000050471">
    <property type="component" value="Unassembled WGS sequence"/>
</dbReference>
<dbReference type="Gene3D" id="6.10.250.2550">
    <property type="match status" value="1"/>
</dbReference>
<dbReference type="Gene3D" id="1.10.10.10">
    <property type="entry name" value="Winged helix-like DNA-binding domain superfamily/Winged helix DNA-binding domain"/>
    <property type="match status" value="1"/>
</dbReference>
<dbReference type="InterPro" id="IPR009061">
    <property type="entry name" value="DNA-bd_dom_put_sf"/>
</dbReference>
<dbReference type="InterPro" id="IPR004189">
    <property type="entry name" value="Phage_Mu_transposase"/>
</dbReference>
<dbReference type="AlphaFoldDB" id="A0A0N8IBX0"/>
<dbReference type="InterPro" id="IPR003314">
    <property type="entry name" value="Mu-type_HTH"/>
</dbReference>
<dbReference type="InterPro" id="IPR015126">
    <property type="entry name" value="Mu_I-gamma"/>
</dbReference>
<dbReference type="InterPro" id="IPR012337">
    <property type="entry name" value="RNaseH-like_sf"/>
</dbReference>
<feature type="domain" description="HTH Mu-type" evidence="2">
    <location>
        <begin position="3"/>
        <end position="75"/>
    </location>
</feature>
<dbReference type="PROSITE" id="PS51702">
    <property type="entry name" value="HTH_MU"/>
    <property type="match status" value="1"/>
</dbReference>
<sequence length="643" mass="72739">MNEWYSIADLVALNHVSLPKDKRGMLRFAEDGRWNLDPNRCREVNGNGGVRKEYHYTLLPALVQAHIINAAMIAEIAEHEVDERADLRSQSLWYRYQTAPAGSREKAEARLEIIHQLVKLRETQPDSYAMVLVEAKTGTPIRTLYRWLDLIAGERRSDWLAVLLPEFKGRTSKAECDRRAWDMLVSDYLRPAEPSFASCYARMKEAAEAHEWGPIPTKPTLKRRIESEIGMAAITMARKGQNAAAQLFPAQTRDKTVFHAMEATNADGHVFDVFVKYEDGTIGRPCLIGFQDVYSGMVLSHRISRTENKETTRLAILDMIESWGIPEHVYFDNGRAFMSKWITGGMKHRFRFKVKDEEPKGVLTQLGVTVHNVTPYHGQAKPIERAWRDMVDRISRHPALEGAFTGNNINAKPENYRSRAIPIEEFRAFVAQEIMRHNTRTDRNTQTAKGRSFAEVFKESLDRPEVVVQRASALQLQFCMLAGEGKAARRGNGEIYLADNRYWSEKLIAHAGRKLMVRFDPENLHDDLFVYTMDGVFIDRVPCIEAVGFNDAAAAREHARKKRQFMKAQRELLELGRLLTAAQVAAQIPDPDPIQIELPKVVGLNTSMPAPGELSNQDVGEAFGRGVAASLGVSSIFDHPSKN</sequence>
<name>A0A0N8IBX0_9RHOB</name>
<dbReference type="PROSITE" id="PS50994">
    <property type="entry name" value="INTEGRASE"/>
    <property type="match status" value="1"/>
</dbReference>
<dbReference type="SUPFAM" id="SSF50610">
    <property type="entry name" value="mu transposase, C-terminal domain"/>
    <property type="match status" value="1"/>
</dbReference>
<dbReference type="SUPFAM" id="SSF46689">
    <property type="entry name" value="Homeodomain-like"/>
    <property type="match status" value="2"/>
</dbReference>
<dbReference type="EMBL" id="LKBA01000004">
    <property type="protein sequence ID" value="KPN64283.1"/>
    <property type="molecule type" value="Genomic_DNA"/>
</dbReference>
<evidence type="ECO:0000313" key="4">
    <source>
        <dbReference type="Proteomes" id="UP000050471"/>
    </source>
</evidence>
<dbReference type="SUPFAM" id="SSF53098">
    <property type="entry name" value="Ribonuclease H-like"/>
    <property type="match status" value="1"/>
</dbReference>
<dbReference type="Gene3D" id="3.30.420.10">
    <property type="entry name" value="Ribonuclease H-like superfamily/Ribonuclease H"/>
    <property type="match status" value="1"/>
</dbReference>
<organism evidence="3 4">
    <name type="scientific">Aliiroseovarius crassostreae</name>
    <dbReference type="NCBI Taxonomy" id="154981"/>
    <lineage>
        <taxon>Bacteria</taxon>
        <taxon>Pseudomonadati</taxon>
        <taxon>Pseudomonadota</taxon>
        <taxon>Alphaproteobacteria</taxon>
        <taxon>Rhodobacterales</taxon>
        <taxon>Paracoccaceae</taxon>
        <taxon>Aliiroseovarius</taxon>
    </lineage>
</organism>
<dbReference type="InterPro" id="IPR001584">
    <property type="entry name" value="Integrase_cat-core"/>
</dbReference>
<dbReference type="Pfam" id="PF09299">
    <property type="entry name" value="Mu-transpos_C"/>
    <property type="match status" value="1"/>
</dbReference>
<reference evidence="3 4" key="1">
    <citation type="submission" date="2015-09" db="EMBL/GenBank/DDBJ databases">
        <title>Draft genome sequence of Aliiroseovarius crassostreae CV919-312TSm, the causative agent of Roseovarius Oyster Disease (formerly Juvenile Oyster Disease).</title>
        <authorList>
            <person name="Kessner L."/>
            <person name="Spinard E."/>
            <person name="Nelson D."/>
        </authorList>
    </citation>
    <scope>NUCLEOTIDE SEQUENCE [LARGE SCALE GENOMIC DNA]</scope>
    <source>
        <strain evidence="3 4">CV919-312</strain>
    </source>
</reference>